<sequence>MNQLKPDPRYADLSLQAVEAALADPEGDNPIACEVGRLISVYSSLALQLIDRGKTAWVLHHTSPQTPVEQIAREISAEQVRAMIAARRRGVSV</sequence>
<evidence type="ECO:0000313" key="2">
    <source>
        <dbReference type="Proteomes" id="UP000663570"/>
    </source>
</evidence>
<evidence type="ECO:0000313" key="1">
    <source>
        <dbReference type="EMBL" id="QSI78615.1"/>
    </source>
</evidence>
<dbReference type="EMBL" id="CP071060">
    <property type="protein sequence ID" value="QSI78615.1"/>
    <property type="molecule type" value="Genomic_DNA"/>
</dbReference>
<protein>
    <submittedName>
        <fullName evidence="1">Uncharacterized protein</fullName>
    </submittedName>
</protein>
<organism evidence="1 2">
    <name type="scientific">Niveibacterium microcysteis</name>
    <dbReference type="NCBI Taxonomy" id="2811415"/>
    <lineage>
        <taxon>Bacteria</taxon>
        <taxon>Pseudomonadati</taxon>
        <taxon>Pseudomonadota</taxon>
        <taxon>Betaproteobacteria</taxon>
        <taxon>Rhodocyclales</taxon>
        <taxon>Rhodocyclaceae</taxon>
        <taxon>Niveibacterium</taxon>
    </lineage>
</organism>
<gene>
    <name evidence="1" type="ORF">JY500_08425</name>
</gene>
<keyword evidence="2" id="KW-1185">Reference proteome</keyword>
<dbReference type="Proteomes" id="UP000663570">
    <property type="component" value="Chromosome"/>
</dbReference>
<reference evidence="1 2" key="1">
    <citation type="submission" date="2021-02" db="EMBL/GenBank/DDBJ databases">
        <title>Niveibacterium changnyeongensis HC41.</title>
        <authorList>
            <person name="Kang M."/>
        </authorList>
    </citation>
    <scope>NUCLEOTIDE SEQUENCE [LARGE SCALE GENOMIC DNA]</scope>
    <source>
        <strain evidence="1 2">HC41</strain>
    </source>
</reference>
<accession>A0ABX7MA44</accession>
<proteinExistence type="predicted"/>
<dbReference type="RefSeq" id="WP_206256014.1">
    <property type="nucleotide sequence ID" value="NZ_CP071060.1"/>
</dbReference>
<name>A0ABX7MA44_9RHOO</name>